<proteinExistence type="predicted"/>
<dbReference type="RefSeq" id="WP_170195338.1">
    <property type="nucleotide sequence ID" value="NZ_JABBNB010000017.1"/>
</dbReference>
<reference evidence="1 2" key="1">
    <citation type="submission" date="2020-04" db="EMBL/GenBank/DDBJ databases">
        <title>Gordonia sp. nov. TBRC 11910.</title>
        <authorList>
            <person name="Suriyachadkun C."/>
        </authorList>
    </citation>
    <scope>NUCLEOTIDE SEQUENCE [LARGE SCALE GENOMIC DNA]</scope>
    <source>
        <strain evidence="1 2">TBRC 11910</strain>
    </source>
</reference>
<organism evidence="1 2">
    <name type="scientific">Gordonia asplenii</name>
    <dbReference type="NCBI Taxonomy" id="2725283"/>
    <lineage>
        <taxon>Bacteria</taxon>
        <taxon>Bacillati</taxon>
        <taxon>Actinomycetota</taxon>
        <taxon>Actinomycetes</taxon>
        <taxon>Mycobacteriales</taxon>
        <taxon>Gordoniaceae</taxon>
        <taxon>Gordonia</taxon>
    </lineage>
</organism>
<keyword evidence="2" id="KW-1185">Reference proteome</keyword>
<gene>
    <name evidence="1" type="ORF">HH308_16585</name>
</gene>
<dbReference type="AlphaFoldDB" id="A0A848L2Q7"/>
<protein>
    <submittedName>
        <fullName evidence="1">NYN domain-containing protein</fullName>
    </submittedName>
</protein>
<dbReference type="Proteomes" id="UP000550729">
    <property type="component" value="Unassembled WGS sequence"/>
</dbReference>
<name>A0A848L2Q7_9ACTN</name>
<evidence type="ECO:0000313" key="2">
    <source>
        <dbReference type="Proteomes" id="UP000550729"/>
    </source>
</evidence>
<accession>A0A848L2Q7</accession>
<comment type="caution">
    <text evidence="1">The sequence shown here is derived from an EMBL/GenBank/DDBJ whole genome shotgun (WGS) entry which is preliminary data.</text>
</comment>
<sequence length="127" mass="13394">MPLPLLIVDAANVVGSKPDGWWRDRRAAAERLRDRLSPVAATGAAGIEPPLEVIMVVEGQAKGVSSTPTVTVHDAPAAGDDEIVAVVAAHRERRIVVVTADRELRSRVKELGATTVGPRSLDGPLAH</sequence>
<dbReference type="EMBL" id="JABBNB010000017">
    <property type="protein sequence ID" value="NMO02831.1"/>
    <property type="molecule type" value="Genomic_DNA"/>
</dbReference>
<evidence type="ECO:0000313" key="1">
    <source>
        <dbReference type="EMBL" id="NMO02831.1"/>
    </source>
</evidence>